<accession>A0A6A5VPU8</accession>
<protein>
    <recommendedName>
        <fullName evidence="4">Secreted protein</fullName>
    </recommendedName>
</protein>
<dbReference type="Proteomes" id="UP000800036">
    <property type="component" value="Unassembled WGS sequence"/>
</dbReference>
<dbReference type="AlphaFoldDB" id="A0A6A5VPU8"/>
<evidence type="ECO:0000313" key="2">
    <source>
        <dbReference type="EMBL" id="KAF1979683.1"/>
    </source>
</evidence>
<evidence type="ECO:0000256" key="1">
    <source>
        <dbReference type="SAM" id="SignalP"/>
    </source>
</evidence>
<name>A0A6A5VPU8_9PLEO</name>
<evidence type="ECO:0008006" key="4">
    <source>
        <dbReference type="Google" id="ProtNLM"/>
    </source>
</evidence>
<sequence length="111" mass="12402">MSCIINPRLIAVVLLWWKAFVCISRALTDEPEARLSDRGGNRSVLVPQMRRMIGCFEGNRGNDICFSCALRAAGGATWIATLHFHEVLGRGSVAPPRMRRFDISYRTSVHA</sequence>
<keyword evidence="1" id="KW-0732">Signal</keyword>
<proteinExistence type="predicted"/>
<keyword evidence="3" id="KW-1185">Reference proteome</keyword>
<evidence type="ECO:0000313" key="3">
    <source>
        <dbReference type="Proteomes" id="UP000800036"/>
    </source>
</evidence>
<reference evidence="2" key="1">
    <citation type="journal article" date="2020" name="Stud. Mycol.">
        <title>101 Dothideomycetes genomes: a test case for predicting lifestyles and emergence of pathogens.</title>
        <authorList>
            <person name="Haridas S."/>
            <person name="Albert R."/>
            <person name="Binder M."/>
            <person name="Bloem J."/>
            <person name="Labutti K."/>
            <person name="Salamov A."/>
            <person name="Andreopoulos B."/>
            <person name="Baker S."/>
            <person name="Barry K."/>
            <person name="Bills G."/>
            <person name="Bluhm B."/>
            <person name="Cannon C."/>
            <person name="Castanera R."/>
            <person name="Culley D."/>
            <person name="Daum C."/>
            <person name="Ezra D."/>
            <person name="Gonzalez J."/>
            <person name="Henrissat B."/>
            <person name="Kuo A."/>
            <person name="Liang C."/>
            <person name="Lipzen A."/>
            <person name="Lutzoni F."/>
            <person name="Magnuson J."/>
            <person name="Mondo S."/>
            <person name="Nolan M."/>
            <person name="Ohm R."/>
            <person name="Pangilinan J."/>
            <person name="Park H.-J."/>
            <person name="Ramirez L."/>
            <person name="Alfaro M."/>
            <person name="Sun H."/>
            <person name="Tritt A."/>
            <person name="Yoshinaga Y."/>
            <person name="Zwiers L.-H."/>
            <person name="Turgeon B."/>
            <person name="Goodwin S."/>
            <person name="Spatafora J."/>
            <person name="Crous P."/>
            <person name="Grigoriev I."/>
        </authorList>
    </citation>
    <scope>NUCLEOTIDE SEQUENCE</scope>
    <source>
        <strain evidence="2">CBS 107.79</strain>
    </source>
</reference>
<feature type="chain" id="PRO_5025459450" description="Secreted protein" evidence="1">
    <location>
        <begin position="27"/>
        <end position="111"/>
    </location>
</feature>
<feature type="signal peptide" evidence="1">
    <location>
        <begin position="1"/>
        <end position="26"/>
    </location>
</feature>
<gene>
    <name evidence="2" type="ORF">BU23DRAFT_102855</name>
</gene>
<dbReference type="EMBL" id="ML976657">
    <property type="protein sequence ID" value="KAF1979683.1"/>
    <property type="molecule type" value="Genomic_DNA"/>
</dbReference>
<organism evidence="2 3">
    <name type="scientific">Bimuria novae-zelandiae CBS 107.79</name>
    <dbReference type="NCBI Taxonomy" id="1447943"/>
    <lineage>
        <taxon>Eukaryota</taxon>
        <taxon>Fungi</taxon>
        <taxon>Dikarya</taxon>
        <taxon>Ascomycota</taxon>
        <taxon>Pezizomycotina</taxon>
        <taxon>Dothideomycetes</taxon>
        <taxon>Pleosporomycetidae</taxon>
        <taxon>Pleosporales</taxon>
        <taxon>Massarineae</taxon>
        <taxon>Didymosphaeriaceae</taxon>
        <taxon>Bimuria</taxon>
    </lineage>
</organism>